<gene>
    <name evidence="1" type="ORF">ABIC98_001447</name>
</gene>
<reference evidence="1" key="1">
    <citation type="submission" date="2024-06" db="EMBL/GenBank/DDBJ databases">
        <title>Genomic Encyclopedia of Type Strains, Phase IV (KMG-IV): sequencing the most valuable type-strain genomes for metagenomic binning, comparative biology and taxonomic classification.</title>
        <authorList>
            <person name="Goeker M."/>
        </authorList>
    </citation>
    <scope>NUCLEOTIDE SEQUENCE</scope>
    <source>
        <strain evidence="1">SJCon</strain>
    </source>
</reference>
<evidence type="ECO:0000313" key="1">
    <source>
        <dbReference type="EMBL" id="MET3771810.1"/>
    </source>
</evidence>
<dbReference type="EMBL" id="JBEPNJ010000004">
    <property type="protein sequence ID" value="MET3771810.1"/>
    <property type="molecule type" value="Genomic_DNA"/>
</dbReference>
<evidence type="ECO:0000313" key="2">
    <source>
        <dbReference type="Proteomes" id="UP001549207"/>
    </source>
</evidence>
<name>A0ACC6TDT9_9MICC</name>
<sequence>MGLIITLLIIWLVLSILGLIIEGLLWLAFIGLVLFAATVVWGWVKRRART</sequence>
<comment type="caution">
    <text evidence="1">The sequence shown here is derived from an EMBL/GenBank/DDBJ whole genome shotgun (WGS) entry which is preliminary data.</text>
</comment>
<protein>
    <submittedName>
        <fullName evidence="1">Uncharacterized protein</fullName>
    </submittedName>
</protein>
<accession>A0ACC6TDT9</accession>
<keyword evidence="2" id="KW-1185">Reference proteome</keyword>
<proteinExistence type="predicted"/>
<dbReference type="Proteomes" id="UP001549207">
    <property type="component" value="Unassembled WGS sequence"/>
</dbReference>
<organism evidence="1 2">
    <name type="scientific">Arthrobacter nitrophenolicus</name>
    <dbReference type="NCBI Taxonomy" id="683150"/>
    <lineage>
        <taxon>Bacteria</taxon>
        <taxon>Bacillati</taxon>
        <taxon>Actinomycetota</taxon>
        <taxon>Actinomycetes</taxon>
        <taxon>Micrococcales</taxon>
        <taxon>Micrococcaceae</taxon>
        <taxon>Arthrobacter</taxon>
    </lineage>
</organism>